<name>A0A5B9EIG3_9BACT</name>
<dbReference type="SUPFAM" id="SSF50129">
    <property type="entry name" value="GroES-like"/>
    <property type="match status" value="1"/>
</dbReference>
<dbReference type="PANTHER" id="PTHR11695">
    <property type="entry name" value="ALCOHOL DEHYDROGENASE RELATED"/>
    <property type="match status" value="1"/>
</dbReference>
<dbReference type="Gene3D" id="3.40.50.720">
    <property type="entry name" value="NAD(P)-binding Rossmann-like Domain"/>
    <property type="match status" value="1"/>
</dbReference>
<comment type="cofactor">
    <cofactor evidence="2">
        <name>Zn(2+)</name>
        <dbReference type="ChEBI" id="CHEBI:29105"/>
    </cofactor>
</comment>
<dbReference type="KEGG" id="talb:FTW19_20805"/>
<dbReference type="Gene3D" id="3.90.180.10">
    <property type="entry name" value="Medium-chain alcohol dehydrogenases, catalytic domain"/>
    <property type="match status" value="1"/>
</dbReference>
<gene>
    <name evidence="4" type="ORF">FTW19_20805</name>
</gene>
<evidence type="ECO:0000313" key="4">
    <source>
        <dbReference type="EMBL" id="QEE30201.1"/>
    </source>
</evidence>
<dbReference type="InterPro" id="IPR020843">
    <property type="entry name" value="ER"/>
</dbReference>
<evidence type="ECO:0000256" key="2">
    <source>
        <dbReference type="RuleBase" id="RU361277"/>
    </source>
</evidence>
<dbReference type="EMBL" id="CP042806">
    <property type="protein sequence ID" value="QEE30201.1"/>
    <property type="molecule type" value="Genomic_DNA"/>
</dbReference>
<evidence type="ECO:0000259" key="3">
    <source>
        <dbReference type="SMART" id="SM00829"/>
    </source>
</evidence>
<dbReference type="InterPro" id="IPR050700">
    <property type="entry name" value="YIM1/Zinc_Alcohol_DH_Fams"/>
</dbReference>
<dbReference type="InterPro" id="IPR013154">
    <property type="entry name" value="ADH-like_N"/>
</dbReference>
<dbReference type="GO" id="GO:0008270">
    <property type="term" value="F:zinc ion binding"/>
    <property type="evidence" value="ECO:0007669"/>
    <property type="project" value="InterPro"/>
</dbReference>
<evidence type="ECO:0000313" key="5">
    <source>
        <dbReference type="Proteomes" id="UP000321820"/>
    </source>
</evidence>
<dbReference type="Pfam" id="PF00107">
    <property type="entry name" value="ADH_zinc_N"/>
    <property type="match status" value="1"/>
</dbReference>
<dbReference type="InterPro" id="IPR036291">
    <property type="entry name" value="NAD(P)-bd_dom_sf"/>
</dbReference>
<dbReference type="PROSITE" id="PS00059">
    <property type="entry name" value="ADH_ZINC"/>
    <property type="match status" value="1"/>
</dbReference>
<keyword evidence="2" id="KW-0479">Metal-binding</keyword>
<dbReference type="RefSeq" id="WP_147649470.1">
    <property type="nucleotide sequence ID" value="NZ_CP042806.1"/>
</dbReference>
<evidence type="ECO:0000256" key="1">
    <source>
        <dbReference type="ARBA" id="ARBA00023002"/>
    </source>
</evidence>
<dbReference type="InterPro" id="IPR002328">
    <property type="entry name" value="ADH_Zn_CS"/>
</dbReference>
<dbReference type="PANTHER" id="PTHR11695:SF294">
    <property type="entry name" value="RETICULON-4-INTERACTING PROTEIN 1, MITOCHONDRIAL"/>
    <property type="match status" value="1"/>
</dbReference>
<dbReference type="OrthoDB" id="9792162at2"/>
<keyword evidence="5" id="KW-1185">Reference proteome</keyword>
<sequence>MKCVCITAATDAIETFEFALAEVDTPTCGEGEILIRVHAAAVTPSELLWSPTTHAKDGSPRVRPIPGHEFSGTVAAVGGGVAGMVPGQAVFGMNDWYANGALAEFCVTQPEMVVTLPKNLSFAAAASVPISALTAWQGLFDRGDLRAGEKVLVLGGAGAVGAYVIQLARMHGAEILTTASEGKHDFVKKLGAERVIDPSKDKLADVVTGMDLIFDTVGGDLLEQAWPLLRKGGRMVTIVDENSQDPREQAAFFIVNGDRTQLSDIAMLLDAGYLAPYVAAEIGLERAPAAFTSREIRGNRPGKVVVTMSDQA</sequence>
<reference evidence="4 5" key="1">
    <citation type="submission" date="2019-08" db="EMBL/GenBank/DDBJ databases">
        <title>Complete genome sequence of Terriglobus albidus strain ORNL.</title>
        <authorList>
            <person name="Podar M."/>
        </authorList>
    </citation>
    <scope>NUCLEOTIDE SEQUENCE [LARGE SCALE GENOMIC DNA]</scope>
    <source>
        <strain evidence="4 5">ORNL</strain>
    </source>
</reference>
<dbReference type="Proteomes" id="UP000321820">
    <property type="component" value="Chromosome"/>
</dbReference>
<feature type="domain" description="Enoyl reductase (ER)" evidence="3">
    <location>
        <begin position="11"/>
        <end position="306"/>
    </location>
</feature>
<dbReference type="SMART" id="SM00829">
    <property type="entry name" value="PKS_ER"/>
    <property type="match status" value="1"/>
</dbReference>
<accession>A0A5B9EIG3</accession>
<dbReference type="AlphaFoldDB" id="A0A5B9EIG3"/>
<protein>
    <submittedName>
        <fullName evidence="4">NADP-dependent oxidoreductase</fullName>
    </submittedName>
</protein>
<comment type="similarity">
    <text evidence="2">Belongs to the zinc-containing alcohol dehydrogenase family.</text>
</comment>
<proteinExistence type="inferred from homology"/>
<keyword evidence="2" id="KW-0862">Zinc</keyword>
<dbReference type="InterPro" id="IPR011032">
    <property type="entry name" value="GroES-like_sf"/>
</dbReference>
<keyword evidence="1" id="KW-0560">Oxidoreductase</keyword>
<organism evidence="4 5">
    <name type="scientific">Terriglobus albidus</name>
    <dbReference type="NCBI Taxonomy" id="1592106"/>
    <lineage>
        <taxon>Bacteria</taxon>
        <taxon>Pseudomonadati</taxon>
        <taxon>Acidobacteriota</taxon>
        <taxon>Terriglobia</taxon>
        <taxon>Terriglobales</taxon>
        <taxon>Acidobacteriaceae</taxon>
        <taxon>Terriglobus</taxon>
    </lineage>
</organism>
<dbReference type="InterPro" id="IPR013149">
    <property type="entry name" value="ADH-like_C"/>
</dbReference>
<dbReference type="SUPFAM" id="SSF51735">
    <property type="entry name" value="NAD(P)-binding Rossmann-fold domains"/>
    <property type="match status" value="1"/>
</dbReference>
<dbReference type="Pfam" id="PF08240">
    <property type="entry name" value="ADH_N"/>
    <property type="match status" value="1"/>
</dbReference>
<dbReference type="GO" id="GO:0016616">
    <property type="term" value="F:oxidoreductase activity, acting on the CH-OH group of donors, NAD or NADP as acceptor"/>
    <property type="evidence" value="ECO:0007669"/>
    <property type="project" value="UniProtKB-ARBA"/>
</dbReference>
<dbReference type="CDD" id="cd05289">
    <property type="entry name" value="MDR_like_2"/>
    <property type="match status" value="1"/>
</dbReference>